<dbReference type="PROSITE" id="PS50262">
    <property type="entry name" value="G_PROTEIN_RECEP_F1_2"/>
    <property type="match status" value="1"/>
</dbReference>
<evidence type="ECO:0000256" key="10">
    <source>
        <dbReference type="ARBA" id="ARBA00023170"/>
    </source>
</evidence>
<evidence type="ECO:0000313" key="15">
    <source>
        <dbReference type="Ensembl" id="ENSVKKP00000016333.1"/>
    </source>
</evidence>
<dbReference type="GO" id="GO:0004930">
    <property type="term" value="F:G protein-coupled receptor activity"/>
    <property type="evidence" value="ECO:0007669"/>
    <property type="project" value="UniProtKB-KW"/>
</dbReference>
<dbReference type="OMA" id="FAITIMY"/>
<dbReference type="InterPro" id="IPR000276">
    <property type="entry name" value="GPCR_Rhodpsn"/>
</dbReference>
<keyword evidence="5 12" id="KW-0812">Transmembrane</keyword>
<evidence type="ECO:0000256" key="7">
    <source>
        <dbReference type="ARBA" id="ARBA00022989"/>
    </source>
</evidence>
<dbReference type="PRINTS" id="PR00237">
    <property type="entry name" value="GPCRRHODOPSN"/>
</dbReference>
<reference evidence="15" key="2">
    <citation type="submission" date="2025-09" db="UniProtKB">
        <authorList>
            <consortium name="Ensembl"/>
        </authorList>
    </citation>
    <scope>IDENTIFICATION</scope>
</reference>
<evidence type="ECO:0000256" key="4">
    <source>
        <dbReference type="ARBA" id="ARBA00022606"/>
    </source>
</evidence>
<keyword evidence="10 12" id="KW-0675">Receptor</keyword>
<feature type="transmembrane region" description="Helical" evidence="13">
    <location>
        <begin position="87"/>
        <end position="116"/>
    </location>
</feature>
<evidence type="ECO:0000256" key="5">
    <source>
        <dbReference type="ARBA" id="ARBA00022692"/>
    </source>
</evidence>
<dbReference type="GO" id="GO:0004984">
    <property type="term" value="F:olfactory receptor activity"/>
    <property type="evidence" value="ECO:0007669"/>
    <property type="project" value="InterPro"/>
</dbReference>
<dbReference type="FunFam" id="1.20.1070.10:FF:000037">
    <property type="entry name" value="Olfactory receptor"/>
    <property type="match status" value="1"/>
</dbReference>
<evidence type="ECO:0000256" key="12">
    <source>
        <dbReference type="RuleBase" id="RU000688"/>
    </source>
</evidence>
<keyword evidence="3 13" id="KW-1003">Cell membrane</keyword>
<accession>A0A8D2L418</accession>
<keyword evidence="7 13" id="KW-1133">Transmembrane helix</keyword>
<keyword evidence="4 13" id="KW-0716">Sensory transduction</keyword>
<comment type="subcellular location">
    <subcellularLocation>
        <location evidence="2 13">Cell membrane</location>
        <topology evidence="2 13">Multi-pass membrane protein</topology>
    </subcellularLocation>
</comment>
<organism evidence="15 16">
    <name type="scientific">Varanus komodoensis</name>
    <name type="common">Komodo dragon</name>
    <dbReference type="NCBI Taxonomy" id="61221"/>
    <lineage>
        <taxon>Eukaryota</taxon>
        <taxon>Metazoa</taxon>
        <taxon>Chordata</taxon>
        <taxon>Craniata</taxon>
        <taxon>Vertebrata</taxon>
        <taxon>Euteleostomi</taxon>
        <taxon>Lepidosauria</taxon>
        <taxon>Squamata</taxon>
        <taxon>Bifurcata</taxon>
        <taxon>Unidentata</taxon>
        <taxon>Episquamata</taxon>
        <taxon>Toxicofera</taxon>
        <taxon>Anguimorpha</taxon>
        <taxon>Paleoanguimorpha</taxon>
        <taxon>Varanoidea</taxon>
        <taxon>Varanidae</taxon>
        <taxon>Varanus</taxon>
    </lineage>
</organism>
<reference evidence="15" key="1">
    <citation type="submission" date="2025-08" db="UniProtKB">
        <authorList>
            <consortium name="Ensembl"/>
        </authorList>
    </citation>
    <scope>IDENTIFICATION</scope>
</reference>
<proteinExistence type="inferred from homology"/>
<dbReference type="SUPFAM" id="SSF81321">
    <property type="entry name" value="Family A G protein-coupled receptor-like"/>
    <property type="match status" value="1"/>
</dbReference>
<dbReference type="InterPro" id="IPR000725">
    <property type="entry name" value="Olfact_rcpt"/>
</dbReference>
<evidence type="ECO:0000256" key="11">
    <source>
        <dbReference type="ARBA" id="ARBA00023224"/>
    </source>
</evidence>
<evidence type="ECO:0000256" key="1">
    <source>
        <dbReference type="ARBA" id="ARBA00002936"/>
    </source>
</evidence>
<dbReference type="Pfam" id="PF13853">
    <property type="entry name" value="7tm_4"/>
    <property type="match status" value="1"/>
</dbReference>
<dbReference type="PRINTS" id="PR00245">
    <property type="entry name" value="OLFACTORYR"/>
</dbReference>
<comment type="function">
    <text evidence="1">Odorant receptor.</text>
</comment>
<dbReference type="InterPro" id="IPR050516">
    <property type="entry name" value="Olfactory_GPCR"/>
</dbReference>
<dbReference type="InterPro" id="IPR017452">
    <property type="entry name" value="GPCR_Rhodpsn_7TM"/>
</dbReference>
<protein>
    <recommendedName>
        <fullName evidence="13">Olfactory receptor</fullName>
    </recommendedName>
</protein>
<keyword evidence="8 12" id="KW-0297">G-protein coupled receptor</keyword>
<evidence type="ECO:0000256" key="13">
    <source>
        <dbReference type="RuleBase" id="RU363047"/>
    </source>
</evidence>
<dbReference type="Ensembl" id="ENSVKKT00000016729.1">
    <property type="protein sequence ID" value="ENSVKKP00000016333.1"/>
    <property type="gene ID" value="ENSVKKG00000011137.1"/>
</dbReference>
<evidence type="ECO:0000256" key="8">
    <source>
        <dbReference type="ARBA" id="ARBA00023040"/>
    </source>
</evidence>
<dbReference type="Proteomes" id="UP000694545">
    <property type="component" value="Unplaced"/>
</dbReference>
<comment type="similarity">
    <text evidence="12">Belongs to the G-protein coupled receptor 1 family.</text>
</comment>
<keyword evidence="6 13" id="KW-0552">Olfaction</keyword>
<dbReference type="PROSITE" id="PS00237">
    <property type="entry name" value="G_PROTEIN_RECEP_F1_1"/>
    <property type="match status" value="1"/>
</dbReference>
<dbReference type="AlphaFoldDB" id="A0A8D2L418"/>
<evidence type="ECO:0000259" key="14">
    <source>
        <dbReference type="PROSITE" id="PS50262"/>
    </source>
</evidence>
<evidence type="ECO:0000256" key="9">
    <source>
        <dbReference type="ARBA" id="ARBA00023136"/>
    </source>
</evidence>
<feature type="domain" description="G-protein coupled receptors family 1 profile" evidence="14">
    <location>
        <begin position="39"/>
        <end position="271"/>
    </location>
</feature>
<feature type="transmembrane region" description="Helical" evidence="13">
    <location>
        <begin position="181"/>
        <end position="206"/>
    </location>
</feature>
<keyword evidence="11 12" id="KW-0807">Transducer</keyword>
<dbReference type="Gene3D" id="1.20.1070.10">
    <property type="entry name" value="Rhodopsin 7-helix transmembrane proteins"/>
    <property type="match status" value="1"/>
</dbReference>
<name>A0A8D2L418_VARKO</name>
<feature type="transmembrane region" description="Helical" evidence="13">
    <location>
        <begin position="26"/>
        <end position="49"/>
    </location>
</feature>
<dbReference type="GO" id="GO:0005886">
    <property type="term" value="C:plasma membrane"/>
    <property type="evidence" value="ECO:0007669"/>
    <property type="project" value="UniProtKB-SubCell"/>
</dbReference>
<keyword evidence="16" id="KW-1185">Reference proteome</keyword>
<evidence type="ECO:0000256" key="6">
    <source>
        <dbReference type="ARBA" id="ARBA00022725"/>
    </source>
</evidence>
<evidence type="ECO:0000256" key="3">
    <source>
        <dbReference type="ARBA" id="ARBA00022475"/>
    </source>
</evidence>
<keyword evidence="9 13" id="KW-0472">Membrane</keyword>
<sequence>MANQTSISEFLLLEFSEVRELQVIHFIFFLALYFATLAGNLLIIAAIAFDHHLHMYFFLMNLAMQDIGSISAIIPKSMVNSLMNIRHISYFGCVAQVFALIFFAGSGIALLTVMAYDRYVAICNPLHYEILMNRTACTQLVASGTFASPFCSSLVNQMFCEIPQLLKLACSDLHYIEQGFILFSIVIASGCFIFTTVTYAQILTAVLKIPSVQGRKKAFSTCLPHLIVFSIFLLTACFAYLRPTPDQPSNLDLVFTLLYSILPPMLNPVIYSMRNRDIKVALSRLLSLGQSS</sequence>
<dbReference type="CDD" id="cd15227">
    <property type="entry name" value="7tmA_OR14-like"/>
    <property type="match status" value="1"/>
</dbReference>
<feature type="transmembrane region" description="Helical" evidence="13">
    <location>
        <begin position="253"/>
        <end position="271"/>
    </location>
</feature>
<evidence type="ECO:0000256" key="2">
    <source>
        <dbReference type="ARBA" id="ARBA00004651"/>
    </source>
</evidence>
<feature type="transmembrane region" description="Helical" evidence="13">
    <location>
        <begin position="218"/>
        <end position="241"/>
    </location>
</feature>
<evidence type="ECO:0000313" key="16">
    <source>
        <dbReference type="Proteomes" id="UP000694545"/>
    </source>
</evidence>
<dbReference type="PANTHER" id="PTHR26452">
    <property type="entry name" value="OLFACTORY RECEPTOR"/>
    <property type="match status" value="1"/>
</dbReference>
<feature type="transmembrane region" description="Helical" evidence="13">
    <location>
        <begin position="55"/>
        <end position="75"/>
    </location>
</feature>